<dbReference type="GO" id="GO:0016879">
    <property type="term" value="F:ligase activity, forming carbon-nitrogen bonds"/>
    <property type="evidence" value="ECO:0007669"/>
    <property type="project" value="UniProtKB-ARBA"/>
</dbReference>
<dbReference type="InterPro" id="IPR014746">
    <property type="entry name" value="Gln_synth/guanido_kin_cat_dom"/>
</dbReference>
<proteinExistence type="predicted"/>
<sequence length="97" mass="10759">MPAPTLSGDGDILAGIVYGFESALPPEPVTGNGLEQDGLPFPIRQSDALYEFEHQPVLNALLGERFSHVYGLQNTDELVQFERLITETEIEWMLKNA</sequence>
<organism evidence="1">
    <name type="scientific">Serratia marcescens</name>
    <dbReference type="NCBI Taxonomy" id="615"/>
    <lineage>
        <taxon>Bacteria</taxon>
        <taxon>Pseudomonadati</taxon>
        <taxon>Pseudomonadota</taxon>
        <taxon>Gammaproteobacteria</taxon>
        <taxon>Enterobacterales</taxon>
        <taxon>Yersiniaceae</taxon>
        <taxon>Serratia</taxon>
    </lineage>
</organism>
<dbReference type="EMBL" id="JAGETR010000139">
    <property type="protein sequence ID" value="MBO2007197.1"/>
    <property type="molecule type" value="Genomic_DNA"/>
</dbReference>
<gene>
    <name evidence="1" type="ORF">J4732_18345</name>
</gene>
<evidence type="ECO:0000313" key="1">
    <source>
        <dbReference type="EMBL" id="MBO2007197.1"/>
    </source>
</evidence>
<accession>A0A939STQ0</accession>
<reference evidence="1" key="1">
    <citation type="submission" date="2021-03" db="EMBL/GenBank/DDBJ databases">
        <title>Molecular epidemiology and mechanisms of colistin and carbapenem resistance in Enterobacteriaceae from clinical isolates, the environment and porcine samples in Pretoria, South Africa.</title>
        <authorList>
            <person name="Bogoshi D."/>
            <person name="Mbelle N.M."/>
            <person name="Naidoo V."/>
            <person name="Osei Sekyere J."/>
        </authorList>
    </citation>
    <scope>NUCLEOTIDE SEQUENCE</scope>
    <source>
        <strain evidence="1">C080</strain>
    </source>
</reference>
<protein>
    <recommendedName>
        <fullName evidence="2">Gamma-glutamylputrescine synthetase PuuA</fullName>
    </recommendedName>
</protein>
<comment type="caution">
    <text evidence="1">The sequence shown here is derived from an EMBL/GenBank/DDBJ whole genome shotgun (WGS) entry which is preliminary data.</text>
</comment>
<dbReference type="SUPFAM" id="SSF55931">
    <property type="entry name" value="Glutamine synthetase/guanido kinase"/>
    <property type="match status" value="1"/>
</dbReference>
<dbReference type="AlphaFoldDB" id="A0A939STQ0"/>
<evidence type="ECO:0008006" key="2">
    <source>
        <dbReference type="Google" id="ProtNLM"/>
    </source>
</evidence>
<name>A0A939STQ0_SERMA</name>